<dbReference type="GO" id="GO:0006383">
    <property type="term" value="P:transcription by RNA polymerase III"/>
    <property type="evidence" value="ECO:0007669"/>
    <property type="project" value="InterPro"/>
</dbReference>
<feature type="region of interest" description="Disordered" evidence="2">
    <location>
        <begin position="786"/>
        <end position="822"/>
    </location>
</feature>
<accession>W4JXI4</accession>
<dbReference type="KEGG" id="hir:HETIRDRAFT_479447"/>
<dbReference type="InParanoid" id="W4JXI4"/>
<feature type="repeat" description="TPR" evidence="1">
    <location>
        <begin position="908"/>
        <end position="941"/>
    </location>
</feature>
<dbReference type="PROSITE" id="PS50005">
    <property type="entry name" value="TPR"/>
    <property type="match status" value="1"/>
</dbReference>
<dbReference type="eggNOG" id="KOG2076">
    <property type="taxonomic scope" value="Eukaryota"/>
</dbReference>
<keyword evidence="4" id="KW-1185">Reference proteome</keyword>
<name>W4JXI4_HETIT</name>
<dbReference type="PANTHER" id="PTHR23082">
    <property type="entry name" value="TRANSCRIPTION INITIATION FACTOR IIIC TFIIIC , POLYPEPTIDE 3-RELATED"/>
    <property type="match status" value="1"/>
</dbReference>
<dbReference type="Proteomes" id="UP000030671">
    <property type="component" value="Unassembled WGS sequence"/>
</dbReference>
<reference evidence="3 4" key="1">
    <citation type="journal article" date="2012" name="New Phytol.">
        <title>Insight into trade-off between wood decay and parasitism from the genome of a fungal forest pathogen.</title>
        <authorList>
            <person name="Olson A."/>
            <person name="Aerts A."/>
            <person name="Asiegbu F."/>
            <person name="Belbahri L."/>
            <person name="Bouzid O."/>
            <person name="Broberg A."/>
            <person name="Canback B."/>
            <person name="Coutinho P.M."/>
            <person name="Cullen D."/>
            <person name="Dalman K."/>
            <person name="Deflorio G."/>
            <person name="van Diepen L.T."/>
            <person name="Dunand C."/>
            <person name="Duplessis S."/>
            <person name="Durling M."/>
            <person name="Gonthier P."/>
            <person name="Grimwood J."/>
            <person name="Fossdal C.G."/>
            <person name="Hansson D."/>
            <person name="Henrissat B."/>
            <person name="Hietala A."/>
            <person name="Himmelstrand K."/>
            <person name="Hoffmeister D."/>
            <person name="Hogberg N."/>
            <person name="James T.Y."/>
            <person name="Karlsson M."/>
            <person name="Kohler A."/>
            <person name="Kues U."/>
            <person name="Lee Y.H."/>
            <person name="Lin Y.C."/>
            <person name="Lind M."/>
            <person name="Lindquist E."/>
            <person name="Lombard V."/>
            <person name="Lucas S."/>
            <person name="Lunden K."/>
            <person name="Morin E."/>
            <person name="Murat C."/>
            <person name="Park J."/>
            <person name="Raffaello T."/>
            <person name="Rouze P."/>
            <person name="Salamov A."/>
            <person name="Schmutz J."/>
            <person name="Solheim H."/>
            <person name="Stahlberg J."/>
            <person name="Velez H."/>
            <person name="de Vries R.P."/>
            <person name="Wiebenga A."/>
            <person name="Woodward S."/>
            <person name="Yakovlev I."/>
            <person name="Garbelotto M."/>
            <person name="Martin F."/>
            <person name="Grigoriev I.V."/>
            <person name="Stenlid J."/>
        </authorList>
    </citation>
    <scope>NUCLEOTIDE SEQUENCE [LARGE SCALE GENOMIC DNA]</scope>
    <source>
        <strain evidence="3 4">TC 32-1</strain>
    </source>
</reference>
<keyword evidence="1" id="KW-0802">TPR repeat</keyword>
<sequence>MEIEGDFKRLIENIRSTEGDPNANVLTKDWDFNIEERDVLFHEDLRAASGIGRRKRKRGRHAGIALSHQVRALIGEGNQAYVDADIPEAMRVMQEVIRIEPRAAAAWLVLAKCHTDLGQPHKALQLRIMGAHLHHDAEEWDHLARESRELGFKQQALYCYGKVHSLDQTNINALWDRAALAKELDDNRIARNSLVAILKQVPHDLTILEELRPVLIDLHELALCASLFQNAFVHYSSTYPSGRGVHPETGADVPGGGFGLMELLVLADLYNSLGEHDKAVHAIRSGCRWLQGRAQQKFWDACEDDREYDVGEWRAPLPGRDEEVVPGRYPLDVNARHRLAVARIKMHETDEGIMHANIVLSQDVLDYAPLFGEIADAYYEREMYAQAKPIYEILGHDAGTSSLYVLIQVARCCHMLGELHEAAEVYEHVISADDTQNEVKMSLAEIYEVLNEPRKALKLVYEVIDSRKRRPREAAESAQASEPHLVSLFEETARNKGKATGKAQHRLTITQLRELEDQKEREMQQFYRRVQDLWPAMMRPVGAEGQELAEREWLLEAEKMIEAFRETRNLFLTVRYMQNPFRGMFPTRKKGKKPEVNENDMLSRLQLDLGAFLPLSVPRCAHTFLAEHDRAHRSRKDDEHADKVDIFRGVTFDDWLKVFMQYAFLLTKRGQYETAEEVLRHLMLSNAYQKAETQITIRLTLIACAIFEKRHAVVVEQCRKMINNNQFNNEPFRLLTASLASGFRSTDLFITSTLQKHIFREIKLSDAAVRNKDNLRWNGPTRRWAFNVKGGDTEEVEDDRDEKDREGTPEESPSARITPMPTKNNPILVATYGQISIAAKSYQSAIFYLLHAYDYCPDDAMVCLSLAIACMGRAMQRQADNRHHLVAQAMAFLSRYRSLRQSDATGLDEVEFNFGRAFQQLGLHSLAVKHYERVLEMAEDRQGTNSEDVGLAREAAYNLSLIFVTTGAAPLAEQLYRRWLSL</sequence>
<dbReference type="OrthoDB" id="9991317at2759"/>
<evidence type="ECO:0000313" key="3">
    <source>
        <dbReference type="EMBL" id="ETW78258.1"/>
    </source>
</evidence>
<dbReference type="SMART" id="SM00028">
    <property type="entry name" value="TPR"/>
    <property type="match status" value="6"/>
</dbReference>
<dbReference type="SUPFAM" id="SSF48452">
    <property type="entry name" value="TPR-like"/>
    <property type="match status" value="3"/>
</dbReference>
<dbReference type="RefSeq" id="XP_009550244.1">
    <property type="nucleotide sequence ID" value="XM_009551949.1"/>
</dbReference>
<evidence type="ECO:0008006" key="5">
    <source>
        <dbReference type="Google" id="ProtNLM"/>
    </source>
</evidence>
<dbReference type="EMBL" id="KI925462">
    <property type="protein sequence ID" value="ETW78258.1"/>
    <property type="molecule type" value="Genomic_DNA"/>
</dbReference>
<dbReference type="PANTHER" id="PTHR23082:SF0">
    <property type="entry name" value="GENERAL TRANSCRIPTION FACTOR 3C POLYPEPTIDE 3"/>
    <property type="match status" value="1"/>
</dbReference>
<evidence type="ECO:0000313" key="4">
    <source>
        <dbReference type="Proteomes" id="UP000030671"/>
    </source>
</evidence>
<dbReference type="InterPro" id="IPR019734">
    <property type="entry name" value="TPR_rpt"/>
</dbReference>
<dbReference type="GO" id="GO:0000127">
    <property type="term" value="C:transcription factor TFIIIC complex"/>
    <property type="evidence" value="ECO:0007669"/>
    <property type="project" value="TreeGrafter"/>
</dbReference>
<dbReference type="Gene3D" id="1.25.40.10">
    <property type="entry name" value="Tetratricopeptide repeat domain"/>
    <property type="match status" value="3"/>
</dbReference>
<evidence type="ECO:0000256" key="1">
    <source>
        <dbReference type="PROSITE-ProRule" id="PRU00339"/>
    </source>
</evidence>
<dbReference type="InterPro" id="IPR011990">
    <property type="entry name" value="TPR-like_helical_dom_sf"/>
</dbReference>
<dbReference type="InterPro" id="IPR039340">
    <property type="entry name" value="Tfc4/TFIIIC-102/Sfc4"/>
</dbReference>
<dbReference type="FunCoup" id="W4JXI4">
    <property type="interactions" value="681"/>
</dbReference>
<proteinExistence type="predicted"/>
<dbReference type="HOGENOM" id="CLU_002391_0_1_1"/>
<dbReference type="AlphaFoldDB" id="W4JXI4"/>
<dbReference type="STRING" id="747525.W4JXI4"/>
<organism evidence="3 4">
    <name type="scientific">Heterobasidion irregulare (strain TC 32-1)</name>
    <dbReference type="NCBI Taxonomy" id="747525"/>
    <lineage>
        <taxon>Eukaryota</taxon>
        <taxon>Fungi</taxon>
        <taxon>Dikarya</taxon>
        <taxon>Basidiomycota</taxon>
        <taxon>Agaricomycotina</taxon>
        <taxon>Agaricomycetes</taxon>
        <taxon>Russulales</taxon>
        <taxon>Bondarzewiaceae</taxon>
        <taxon>Heterobasidion</taxon>
        <taxon>Heterobasidion annosum species complex</taxon>
    </lineage>
</organism>
<dbReference type="Pfam" id="PF13181">
    <property type="entry name" value="TPR_8"/>
    <property type="match status" value="1"/>
</dbReference>
<protein>
    <recommendedName>
        <fullName evidence="5">TPR-like protein</fullName>
    </recommendedName>
</protein>
<evidence type="ECO:0000256" key="2">
    <source>
        <dbReference type="SAM" id="MobiDB-lite"/>
    </source>
</evidence>
<gene>
    <name evidence="3" type="ORF">HETIRDRAFT_479447</name>
</gene>
<dbReference type="GeneID" id="20677868"/>